<keyword evidence="1" id="KW-0614">Plasmid</keyword>
<accession>A0A3G1IE79</accession>
<sequence length="39" mass="4745">MRYAKSEENRRGEYVRFHVARGNVKENIRMISVRLMGQY</sequence>
<geneLocation type="plasmid" evidence="1">
    <name>pPUTH1</name>
</geneLocation>
<dbReference type="AlphaFoldDB" id="A0A3G1IE79"/>
<gene>
    <name evidence="1" type="ORF">pPUTH1_0224</name>
</gene>
<dbReference type="EMBL" id="KY070306">
    <property type="protein sequence ID" value="ASF89345.1"/>
    <property type="molecule type" value="Genomic_DNA"/>
</dbReference>
<organism evidence="1">
    <name type="scientific">Klebsiella pneumoniae</name>
    <dbReference type="NCBI Taxonomy" id="573"/>
    <lineage>
        <taxon>Bacteria</taxon>
        <taxon>Pseudomonadati</taxon>
        <taxon>Pseudomonadota</taxon>
        <taxon>Gammaproteobacteria</taxon>
        <taxon>Enterobacterales</taxon>
        <taxon>Enterobacteriaceae</taxon>
        <taxon>Klebsiella/Raoultella group</taxon>
        <taxon>Klebsiella</taxon>
        <taxon>Klebsiella pneumoniae complex</taxon>
    </lineage>
</organism>
<proteinExistence type="predicted"/>
<protein>
    <submittedName>
        <fullName evidence="1">Uncharacterized protein</fullName>
    </submittedName>
</protein>
<name>A0A3G1IE79_KLEPN</name>
<evidence type="ECO:0000313" key="1">
    <source>
        <dbReference type="EMBL" id="ASF89345.1"/>
    </source>
</evidence>
<reference evidence="1" key="1">
    <citation type="submission" date="2016-11" db="EMBL/GenBank/DDBJ databases">
        <authorList>
            <person name="Yao B."/>
            <person name="Geng J."/>
        </authorList>
    </citation>
    <scope>NUCLEOTIDE SEQUENCE</scope>
    <source>
        <strain evidence="1">PUTH</strain>
        <plasmid evidence="1">pPUTH1</plasmid>
    </source>
</reference>